<feature type="region of interest" description="Disordered" evidence="11">
    <location>
        <begin position="1810"/>
        <end position="1844"/>
    </location>
</feature>
<dbReference type="CDD" id="cd18793">
    <property type="entry name" value="SF2_C_SNF"/>
    <property type="match status" value="1"/>
</dbReference>
<keyword evidence="5" id="KW-0378">Hydrolase</keyword>
<feature type="compositionally biased region" description="Basic and acidic residues" evidence="11">
    <location>
        <begin position="390"/>
        <end position="404"/>
    </location>
</feature>
<feature type="compositionally biased region" description="Polar residues" evidence="11">
    <location>
        <begin position="408"/>
        <end position="418"/>
    </location>
</feature>
<comment type="subcellular location">
    <subcellularLocation>
        <location evidence="1">Nucleus</location>
    </subcellularLocation>
</comment>
<gene>
    <name evidence="15" type="ORF">POTOM_034169</name>
</gene>
<organism evidence="15 16">
    <name type="scientific">Populus tomentosa</name>
    <name type="common">Chinese white poplar</name>
    <dbReference type="NCBI Taxonomy" id="118781"/>
    <lineage>
        <taxon>Eukaryota</taxon>
        <taxon>Viridiplantae</taxon>
        <taxon>Streptophyta</taxon>
        <taxon>Embryophyta</taxon>
        <taxon>Tracheophyta</taxon>
        <taxon>Spermatophyta</taxon>
        <taxon>Magnoliopsida</taxon>
        <taxon>eudicotyledons</taxon>
        <taxon>Gunneridae</taxon>
        <taxon>Pentapetalae</taxon>
        <taxon>rosids</taxon>
        <taxon>fabids</taxon>
        <taxon>Malpighiales</taxon>
        <taxon>Salicaceae</taxon>
        <taxon>Saliceae</taxon>
        <taxon>Populus</taxon>
    </lineage>
</organism>
<keyword evidence="8" id="KW-0156">Chromatin regulator</keyword>
<dbReference type="FunFam" id="2.40.50.40:FF:000032">
    <property type="entry name" value="protein CHROMATIN REMODELING 5 isoform X2"/>
    <property type="match status" value="1"/>
</dbReference>
<dbReference type="Proteomes" id="UP000886885">
    <property type="component" value="Chromosome 9D"/>
</dbReference>
<dbReference type="Pfam" id="PF13907">
    <property type="entry name" value="CHD1-like_C"/>
    <property type="match status" value="1"/>
</dbReference>
<keyword evidence="9" id="KW-0238">DNA-binding</keyword>
<dbReference type="PROSITE" id="PS50013">
    <property type="entry name" value="CHROMO_2"/>
    <property type="match status" value="2"/>
</dbReference>
<dbReference type="InterPro" id="IPR025260">
    <property type="entry name" value="CHD1-like_C"/>
</dbReference>
<feature type="domain" description="Chromo" evidence="12">
    <location>
        <begin position="576"/>
        <end position="640"/>
    </location>
</feature>
<feature type="region of interest" description="Disordered" evidence="11">
    <location>
        <begin position="1280"/>
        <end position="1324"/>
    </location>
</feature>
<comment type="similarity">
    <text evidence="2">Belongs to the SNF2/RAD54 helicase family.</text>
</comment>
<feature type="compositionally biased region" description="Polar residues" evidence="11">
    <location>
        <begin position="1931"/>
        <end position="1940"/>
    </location>
</feature>
<dbReference type="PANTHER" id="PTHR45623:SF14">
    <property type="entry name" value="CHROMODOMAIN-HELICASE-DNA-BINDING PROTEIN 1"/>
    <property type="match status" value="1"/>
</dbReference>
<dbReference type="FunFam" id="3.40.50.300:FF:000130">
    <property type="entry name" value="Chromodomain-helicase-DNA-binding protein 2 isoform 1"/>
    <property type="match status" value="1"/>
</dbReference>
<evidence type="ECO:0000256" key="8">
    <source>
        <dbReference type="ARBA" id="ARBA00022853"/>
    </source>
</evidence>
<dbReference type="SMART" id="SM00298">
    <property type="entry name" value="CHROMO"/>
    <property type="match status" value="2"/>
</dbReference>
<dbReference type="Pfam" id="PF23588">
    <property type="entry name" value="HTH_CHD1_Hrp3"/>
    <property type="match status" value="1"/>
</dbReference>
<comment type="caution">
    <text evidence="15">The sequence shown here is derived from an EMBL/GenBank/DDBJ whole genome shotgun (WGS) entry which is preliminary data.</text>
</comment>
<dbReference type="GO" id="GO:0000785">
    <property type="term" value="C:chromatin"/>
    <property type="evidence" value="ECO:0007669"/>
    <property type="project" value="TreeGrafter"/>
</dbReference>
<dbReference type="GO" id="GO:0003677">
    <property type="term" value="F:DNA binding"/>
    <property type="evidence" value="ECO:0007669"/>
    <property type="project" value="UniProtKB-KW"/>
</dbReference>
<evidence type="ECO:0000256" key="5">
    <source>
        <dbReference type="ARBA" id="ARBA00022801"/>
    </source>
</evidence>
<protein>
    <recommendedName>
        <fullName evidence="17">Protein CHROMATIN REMODELING 5</fullName>
    </recommendedName>
</protein>
<dbReference type="GO" id="GO:0005524">
    <property type="term" value="F:ATP binding"/>
    <property type="evidence" value="ECO:0007669"/>
    <property type="project" value="UniProtKB-KW"/>
</dbReference>
<dbReference type="GO" id="GO:0004386">
    <property type="term" value="F:helicase activity"/>
    <property type="evidence" value="ECO:0007669"/>
    <property type="project" value="UniProtKB-KW"/>
</dbReference>
<feature type="compositionally biased region" description="Acidic residues" evidence="11">
    <location>
        <begin position="312"/>
        <end position="337"/>
    </location>
</feature>
<evidence type="ECO:0000313" key="15">
    <source>
        <dbReference type="EMBL" id="KAG6760981.1"/>
    </source>
</evidence>
<keyword evidence="4" id="KW-0547">Nucleotide-binding</keyword>
<dbReference type="PROSITE" id="PS51194">
    <property type="entry name" value="HELICASE_CTER"/>
    <property type="match status" value="1"/>
</dbReference>
<dbReference type="SMART" id="SM00487">
    <property type="entry name" value="DEXDc"/>
    <property type="match status" value="1"/>
</dbReference>
<feature type="compositionally biased region" description="Acidic residues" evidence="11">
    <location>
        <begin position="378"/>
        <end position="389"/>
    </location>
</feature>
<sequence length="1940" mass="221713">MFTNVNSTFPISNLGFPDRFRVSKLEALREIVRDNRKVTCSIEFTASISDRERREIITFEIPCERMAFCRNYTTEAVSQSVLEGKVQGQATGRMLGIEDVDVNSSERELDMNMDVQYESEPDAAGRLQSDVAADNCAGVSNSELQPSGRRNVAGKWGSSFWKDCQPMATPGASDSRQDSKSEDRNAEGSEDNVSNGRDGRLESEDEEGQKEVGRGAKGHSDVPADEMLSDEYYEQDGEDQSDLMRCRGFSQPVDLSSRLQSKPVPIKNNVSRRRSRGFNTIFTKTKDDPDDADFDPDYGALSGHMGGKDKDGESEDSDEEVNSDDWVISDDEDDDDSYYTKKPKGRQQGKGGCNTKSAREHTSLRASGRQKRGKTSFEEDEYSAEDSDSDKDFKNMTQRGDHLRKSNARSTMSTNIGGRNNEVRTSRRSVRKVSYVESDESEEIGEGKKKNAQKDEVEEEDGDSIERVLWHQPRGTAEDAMRNNRSTEPVLLSYLFDSVPDWKEMEFLIKWKGQSHMHCQWKSFSDLQNLSGFKKVLNYTKKVMEDVRYRRSFTREEIEVNDVSKEMDLDLIKQNSQVERIIADRITKDSSGNVVPEYFVKWRGLSYAEATWEKDVDIAFAQDAIDEYKAREAAIAVQGKMVDLQRKKGKASLRKLDEQPEWLSGGKLRDYQLEGLNFLVNSWRNDTNVILADEMGLGKTVQSVSMLGFLQNAQQISGPFLVVVPLSTLSNWAKEFRKWLPDMNVIVYVGTRASREVCQQYEFYNDKRVGQPIKFSALLTTYEVVLKDKAVLSKIKWNYLMVDEAHRLKNSEAQLYTTLLEFSTKNKLLITGTPLQNSVEELWALLHFLDPDKFRSKDDFVHNYKNLSSFNENELANLHMELRPHILRRVIKDVEKSLPPKIERILRVEMSPLQKQYYKWILERNFHDLNKGVRGNQVSLLNIVVELKKCCNHPFLFESADHGYGGDISTNDSSKLERIILSSGKLVILDKLLVRLHETKHRVLIFSQMVRMLDIIAQYMSLRGFQFQRLDGSTKAELRQQAMEHFNAPGSDDFCFLLSTRAGGLGINLATADTVIIFDSDWNPQNDLQAMSRAHRIGQQEVVNIYRFVTSKSVEEDILERAKKKMVLDHLVIQKLNAEGRLEKKETKKGSYFDKAEFLYNELSSILRFGAEELFKEDRNDEESKKRLLSMDIDEILERAEKVEEKEAGGEQGNELLGAFKASAWEKENDGYKFEEERKCTKDKSISPLVVANFCCAEDDGSFWSRWIKPDAVAEAEDALAPRAARNTKSYAEDNQPGRSNKRKKKGSEPPEPQERVHKRRKADYSAPLAPMIEGASFQVREWSHGNLPKRDALRFSRVVIKFGNLNQIDLIAEEVGGTVAAAPPDAQIELFDALVDGCREAVEVGNLDPKGPLLDFFGVPVKANDLLSRVQELQLLAKRISRYENPIAQFRVLMYLKPSNWSKGCGWNQIDDARLLLGIHYHGFGNWEKIRLDERLGLSKKIAPAELQHHETFLPRAPNLKDRANALLEMELAGYWWKESNAKGGRKASKKGRENLLNISVSADTGQESEAWFKEVKWMEWCEEVMFYEIKTLKRLNKLQTTSADLPKEKVLLKIRNYLQLIGRRIDQIELAAIGGKKANAKGGRKASKKGRENLLNISVSRDTGKKAKPGSVMVSVQTSKNRPQRPQRVEQLVKEEGEMSDNEELCEQFKEVKWMEWCEEVMFYEIKTLKRLNKLQTTSADLPKEKVLLKIRNYLQLIGRRIDQIVLEYEEERYKQDRMTMRLWNYVSTFSNLSGEKLRQIYSKLKQEQEEDASAGPSHANGAAYGSLDKDSDPNNFPPLSRNFERQIGYKNESAYAMSEPINRGRDSGKFVAWKRRRRAEADIQPQFQPPLQRPSGTRLSNPNSLGILGAGPPDNRPFFERPHRVRQTGFTPKQNFT</sequence>
<accession>A0A8X7Z238</accession>
<dbReference type="PROSITE" id="PS51192">
    <property type="entry name" value="HELICASE_ATP_BIND_1"/>
    <property type="match status" value="1"/>
</dbReference>
<feature type="region of interest" description="Disordered" evidence="11">
    <location>
        <begin position="1884"/>
        <end position="1940"/>
    </location>
</feature>
<dbReference type="InterPro" id="IPR000953">
    <property type="entry name" value="Chromo/chromo_shadow_dom"/>
</dbReference>
<dbReference type="InterPro" id="IPR001650">
    <property type="entry name" value="Helicase_C-like"/>
</dbReference>
<keyword evidence="7" id="KW-0067">ATP-binding</keyword>
<keyword evidence="16" id="KW-1185">Reference proteome</keyword>
<dbReference type="GO" id="GO:0016887">
    <property type="term" value="F:ATP hydrolysis activity"/>
    <property type="evidence" value="ECO:0007669"/>
    <property type="project" value="TreeGrafter"/>
</dbReference>
<dbReference type="FunFam" id="2.40.50.40:FF:000038">
    <property type="entry name" value="Chromo domain-containing protein 1"/>
    <property type="match status" value="1"/>
</dbReference>
<name>A0A8X7Z238_POPTO</name>
<evidence type="ECO:0000256" key="7">
    <source>
        <dbReference type="ARBA" id="ARBA00022840"/>
    </source>
</evidence>
<dbReference type="InterPro" id="IPR056302">
    <property type="entry name" value="CHD1-2/Hrp3_HTH"/>
</dbReference>
<evidence type="ECO:0000256" key="11">
    <source>
        <dbReference type="SAM" id="MobiDB-lite"/>
    </source>
</evidence>
<reference evidence="15" key="1">
    <citation type="journal article" date="2020" name="bioRxiv">
        <title>Hybrid origin of Populus tomentosa Carr. identified through genome sequencing and phylogenomic analysis.</title>
        <authorList>
            <person name="An X."/>
            <person name="Gao K."/>
            <person name="Chen Z."/>
            <person name="Li J."/>
            <person name="Yang X."/>
            <person name="Yang X."/>
            <person name="Zhou J."/>
            <person name="Guo T."/>
            <person name="Zhao T."/>
            <person name="Huang S."/>
            <person name="Miao D."/>
            <person name="Khan W.U."/>
            <person name="Rao P."/>
            <person name="Ye M."/>
            <person name="Lei B."/>
            <person name="Liao W."/>
            <person name="Wang J."/>
            <person name="Ji L."/>
            <person name="Li Y."/>
            <person name="Guo B."/>
            <person name="Mustafa N.S."/>
            <person name="Li S."/>
            <person name="Yun Q."/>
            <person name="Keller S.R."/>
            <person name="Mao J."/>
            <person name="Zhang R."/>
            <person name="Strauss S.H."/>
        </authorList>
    </citation>
    <scope>NUCLEOTIDE SEQUENCE</scope>
    <source>
        <strain evidence="15">GM15</strain>
        <tissue evidence="15">Leaf</tissue>
    </source>
</reference>
<evidence type="ECO:0000256" key="3">
    <source>
        <dbReference type="ARBA" id="ARBA00022737"/>
    </source>
</evidence>
<evidence type="ECO:0000259" key="14">
    <source>
        <dbReference type="PROSITE" id="PS51194"/>
    </source>
</evidence>
<evidence type="ECO:0000256" key="9">
    <source>
        <dbReference type="ARBA" id="ARBA00023125"/>
    </source>
</evidence>
<keyword evidence="10" id="KW-0539">Nucleus</keyword>
<dbReference type="PANTHER" id="PTHR45623">
    <property type="entry name" value="CHROMODOMAIN-HELICASE-DNA-BINDING PROTEIN 3-RELATED-RELATED"/>
    <property type="match status" value="1"/>
</dbReference>
<dbReference type="GO" id="GO:0003682">
    <property type="term" value="F:chromatin binding"/>
    <property type="evidence" value="ECO:0007669"/>
    <property type="project" value="TreeGrafter"/>
</dbReference>
<feature type="compositionally biased region" description="Basic and acidic residues" evidence="11">
    <location>
        <begin position="209"/>
        <end position="222"/>
    </location>
</feature>
<evidence type="ECO:0000256" key="6">
    <source>
        <dbReference type="ARBA" id="ARBA00022806"/>
    </source>
</evidence>
<feature type="region of interest" description="Disordered" evidence="11">
    <location>
        <begin position="161"/>
        <end position="464"/>
    </location>
</feature>
<evidence type="ECO:0000259" key="12">
    <source>
        <dbReference type="PROSITE" id="PS50013"/>
    </source>
</evidence>
<dbReference type="Pfam" id="PF00385">
    <property type="entry name" value="Chromo"/>
    <property type="match status" value="1"/>
</dbReference>
<keyword evidence="6" id="KW-0347">Helicase</keyword>
<dbReference type="InterPro" id="IPR014001">
    <property type="entry name" value="Helicase_ATP-bd"/>
</dbReference>
<evidence type="ECO:0000259" key="13">
    <source>
        <dbReference type="PROSITE" id="PS51192"/>
    </source>
</evidence>
<dbReference type="FunFam" id="3.40.50.10810:FF:000005">
    <property type="entry name" value="Photoperiod-independent early flowering 1"/>
    <property type="match status" value="1"/>
</dbReference>
<proteinExistence type="inferred from homology"/>
<feature type="compositionally biased region" description="Acidic residues" evidence="11">
    <location>
        <begin position="223"/>
        <end position="241"/>
    </location>
</feature>
<dbReference type="CDD" id="cd18660">
    <property type="entry name" value="CD1_tandem"/>
    <property type="match status" value="1"/>
</dbReference>
<dbReference type="CDD" id="cd18659">
    <property type="entry name" value="CD2_tandem"/>
    <property type="match status" value="1"/>
</dbReference>
<feature type="domain" description="Chromo" evidence="12">
    <location>
        <begin position="463"/>
        <end position="551"/>
    </location>
</feature>
<dbReference type="SMART" id="SM00490">
    <property type="entry name" value="HELICc"/>
    <property type="match status" value="1"/>
</dbReference>
<evidence type="ECO:0000313" key="16">
    <source>
        <dbReference type="Proteomes" id="UP000886885"/>
    </source>
</evidence>
<dbReference type="OrthoDB" id="5857104at2759"/>
<dbReference type="InterPro" id="IPR023780">
    <property type="entry name" value="Chromo_domain"/>
</dbReference>
<dbReference type="EMBL" id="JAAWWB010000018">
    <property type="protein sequence ID" value="KAG6760981.1"/>
    <property type="molecule type" value="Genomic_DNA"/>
</dbReference>
<dbReference type="Pfam" id="PF00271">
    <property type="entry name" value="Helicase_C"/>
    <property type="match status" value="1"/>
</dbReference>
<evidence type="ECO:0000256" key="4">
    <source>
        <dbReference type="ARBA" id="ARBA00022741"/>
    </source>
</evidence>
<dbReference type="Pfam" id="PF00176">
    <property type="entry name" value="SNF2-rel_dom"/>
    <property type="match status" value="1"/>
</dbReference>
<dbReference type="InterPro" id="IPR049730">
    <property type="entry name" value="SNF2/RAD54-like_C"/>
</dbReference>
<dbReference type="GO" id="GO:0034728">
    <property type="term" value="P:nucleosome organization"/>
    <property type="evidence" value="ECO:0007669"/>
    <property type="project" value="TreeGrafter"/>
</dbReference>
<evidence type="ECO:0000256" key="10">
    <source>
        <dbReference type="ARBA" id="ARBA00023242"/>
    </source>
</evidence>
<feature type="compositionally biased region" description="Basic and acidic residues" evidence="11">
    <location>
        <begin position="445"/>
        <end position="455"/>
    </location>
</feature>
<dbReference type="GO" id="GO:0140658">
    <property type="term" value="F:ATP-dependent chromatin remodeler activity"/>
    <property type="evidence" value="ECO:0007669"/>
    <property type="project" value="TreeGrafter"/>
</dbReference>
<evidence type="ECO:0000256" key="1">
    <source>
        <dbReference type="ARBA" id="ARBA00004123"/>
    </source>
</evidence>
<evidence type="ECO:0008006" key="17">
    <source>
        <dbReference type="Google" id="ProtNLM"/>
    </source>
</evidence>
<dbReference type="SMART" id="SM01176">
    <property type="entry name" value="DUF4208"/>
    <property type="match status" value="2"/>
</dbReference>
<feature type="domain" description="Helicase C-terminal" evidence="14">
    <location>
        <begin position="988"/>
        <end position="1139"/>
    </location>
</feature>
<feature type="compositionally biased region" description="Basic and acidic residues" evidence="11">
    <location>
        <begin position="1307"/>
        <end position="1316"/>
    </location>
</feature>
<keyword evidence="3" id="KW-0677">Repeat</keyword>
<feature type="domain" description="Helicase ATP-binding" evidence="13">
    <location>
        <begin position="680"/>
        <end position="852"/>
    </location>
</feature>
<evidence type="ECO:0000256" key="2">
    <source>
        <dbReference type="ARBA" id="ARBA00007025"/>
    </source>
</evidence>
<dbReference type="GO" id="GO:0005634">
    <property type="term" value="C:nucleus"/>
    <property type="evidence" value="ECO:0007669"/>
    <property type="project" value="UniProtKB-SubCell"/>
</dbReference>
<feature type="compositionally biased region" description="Basic and acidic residues" evidence="11">
    <location>
        <begin position="175"/>
        <end position="187"/>
    </location>
</feature>
<dbReference type="InterPro" id="IPR000330">
    <property type="entry name" value="SNF2_N"/>
</dbReference>
<dbReference type="GO" id="GO:0042393">
    <property type="term" value="F:histone binding"/>
    <property type="evidence" value="ECO:0007669"/>
    <property type="project" value="TreeGrafter"/>
</dbReference>
<feature type="compositionally biased region" description="Polar residues" evidence="11">
    <location>
        <begin position="1897"/>
        <end position="1907"/>
    </location>
</feature>